<organism evidence="11">
    <name type="scientific">Hydra vulgaris</name>
    <name type="common">Hydra</name>
    <name type="synonym">Hydra attenuata</name>
    <dbReference type="NCBI Taxonomy" id="6087"/>
    <lineage>
        <taxon>Eukaryota</taxon>
        <taxon>Metazoa</taxon>
        <taxon>Cnidaria</taxon>
        <taxon>Hydrozoa</taxon>
        <taxon>Hydroidolina</taxon>
        <taxon>Anthoathecata</taxon>
        <taxon>Aplanulata</taxon>
        <taxon>Hydridae</taxon>
        <taxon>Hydra</taxon>
    </lineage>
</organism>
<dbReference type="OrthoDB" id="432169at2759"/>
<keyword evidence="8" id="KW-0408">Iron</keyword>
<dbReference type="Pfam" id="PF14759">
    <property type="entry name" value="Reductase_C"/>
    <property type="match status" value="1"/>
</dbReference>
<dbReference type="PRINTS" id="PR00469">
    <property type="entry name" value="PNDRDTASEII"/>
</dbReference>
<dbReference type="SUPFAM" id="SSF50022">
    <property type="entry name" value="ISP domain"/>
    <property type="match status" value="1"/>
</dbReference>
<dbReference type="SUPFAM" id="SSF55424">
    <property type="entry name" value="FAD/NAD-linked reductases, dimerisation (C-terminal) domain"/>
    <property type="match status" value="1"/>
</dbReference>
<dbReference type="InterPro" id="IPR036922">
    <property type="entry name" value="Rieske_2Fe-2S_sf"/>
</dbReference>
<dbReference type="InterPro" id="IPR050446">
    <property type="entry name" value="FAD-oxidoreductase/Apoptosis"/>
</dbReference>
<dbReference type="InterPro" id="IPR016156">
    <property type="entry name" value="FAD/NAD-linked_Rdtase_dimer_sf"/>
</dbReference>
<dbReference type="GO" id="GO:0046872">
    <property type="term" value="F:metal ion binding"/>
    <property type="evidence" value="ECO:0007669"/>
    <property type="project" value="UniProtKB-KW"/>
</dbReference>
<feature type="domain" description="Rieske" evidence="10">
    <location>
        <begin position="6"/>
        <end position="101"/>
    </location>
</feature>
<dbReference type="Gene3D" id="3.30.390.30">
    <property type="match status" value="1"/>
</dbReference>
<evidence type="ECO:0000256" key="9">
    <source>
        <dbReference type="ARBA" id="ARBA00023014"/>
    </source>
</evidence>
<keyword evidence="9" id="KW-0411">Iron-sulfur</keyword>
<dbReference type="PANTHER" id="PTHR43557:SF2">
    <property type="entry name" value="RIESKE DOMAIN-CONTAINING PROTEIN-RELATED"/>
    <property type="match status" value="1"/>
</dbReference>
<reference evidence="11" key="1">
    <citation type="journal article" date="2013" name="Genome Biol. Evol.">
        <title>Punctuated emergences of genetic and phenotypic innovations in eumetazoan, bilaterian, euteleostome, and hominidae ancestors.</title>
        <authorList>
            <person name="Wenger Y."/>
            <person name="Galliot B."/>
        </authorList>
    </citation>
    <scope>NUCLEOTIDE SEQUENCE</scope>
    <source>
        <tissue evidence="11">Whole animals</tissue>
    </source>
</reference>
<dbReference type="PROSITE" id="PS51296">
    <property type="entry name" value="RIESKE"/>
    <property type="match status" value="1"/>
</dbReference>
<comment type="similarity">
    <text evidence="2">Belongs to the FAD-dependent oxidoreductase family.</text>
</comment>
<evidence type="ECO:0000256" key="5">
    <source>
        <dbReference type="ARBA" id="ARBA00022723"/>
    </source>
</evidence>
<evidence type="ECO:0000313" key="11">
    <source>
        <dbReference type="EMBL" id="CDG67935.1"/>
    </source>
</evidence>
<evidence type="ECO:0000256" key="8">
    <source>
        <dbReference type="ARBA" id="ARBA00023004"/>
    </source>
</evidence>
<dbReference type="InterPro" id="IPR017941">
    <property type="entry name" value="Rieske_2Fe-2S"/>
</dbReference>
<evidence type="ECO:0000256" key="1">
    <source>
        <dbReference type="ARBA" id="ARBA00001974"/>
    </source>
</evidence>
<dbReference type="PRINTS" id="PR00368">
    <property type="entry name" value="FADPNR"/>
</dbReference>
<dbReference type="InterPro" id="IPR036188">
    <property type="entry name" value="FAD/NAD-bd_sf"/>
</dbReference>
<dbReference type="PANTHER" id="PTHR43557">
    <property type="entry name" value="APOPTOSIS-INDUCING FACTOR 1"/>
    <property type="match status" value="1"/>
</dbReference>
<dbReference type="GO" id="GO:0051537">
    <property type="term" value="F:2 iron, 2 sulfur cluster binding"/>
    <property type="evidence" value="ECO:0007669"/>
    <property type="project" value="UniProtKB-KW"/>
</dbReference>
<name>T2M7N0_HYDVU</name>
<dbReference type="EMBL" id="HAAD01001703">
    <property type="protein sequence ID" value="CDG67935.1"/>
    <property type="molecule type" value="mRNA"/>
</dbReference>
<dbReference type="AlphaFoldDB" id="T2M7N0"/>
<dbReference type="FunFam" id="2.102.10.10:FF:000003">
    <property type="entry name" value="apoptosis-inducing factor 3 isoform X2"/>
    <property type="match status" value="1"/>
</dbReference>
<dbReference type="Pfam" id="PF00355">
    <property type="entry name" value="Rieske"/>
    <property type="match status" value="1"/>
</dbReference>
<keyword evidence="5" id="KW-0479">Metal-binding</keyword>
<keyword evidence="6" id="KW-0274">FAD</keyword>
<keyword evidence="3" id="KW-0285">Flavoprotein</keyword>
<proteinExistence type="evidence at transcript level"/>
<sequence length="514" mass="56419">SNMIKQTVCNATDLREGELKEFDLGPGKVLLSKVNGQISAVSSKCTHYGAPLITGAYKNGKVRCPWHGACFSTITGDIEDFPGLDCLQMFKVEVNDGKVIVTASEESLINFRRVKSMDGYCSGNKNIILILGGGVSALICAETLRQEGYQGEIIMATKESHVPYDRTKLSKALNTKPSDLYLRDNNFLNEKGIIMAFDKLAVSVDIIQRKVTFADHSVQSYTKLFIATGSQPRRLDIPGNDLENIFYLRTPENANDIDSACINKDIVILGSGFIGMELACYFVNKAKSVSVVGLTNVPFEKLLGERVGKSLKMLHIAKGVKFFESSIKELIGTQGKVVGVVLTDGTLIKTDVVISAIGVSPSTEFLENSSVVRDERGFIKVDQFMKCYTDVYAGGDIVSFPYVYDSGKYINIGHWQVASAHGRNAALNMLEKNVPLITVPFFWTSLYGNSLRYAGHCSSFDQILYEGNVEELKFVAYYCRDGQVRAVASMNCGAKASEMAFKIESGDIKPPDNI</sequence>
<evidence type="ECO:0000256" key="6">
    <source>
        <dbReference type="ARBA" id="ARBA00022827"/>
    </source>
</evidence>
<dbReference type="SUPFAM" id="SSF51905">
    <property type="entry name" value="FAD/NAD(P)-binding domain"/>
    <property type="match status" value="1"/>
</dbReference>
<evidence type="ECO:0000256" key="4">
    <source>
        <dbReference type="ARBA" id="ARBA00022714"/>
    </source>
</evidence>
<gene>
    <name evidence="11" type="primary">AIFM3</name>
</gene>
<dbReference type="InterPro" id="IPR023753">
    <property type="entry name" value="FAD/NAD-binding_dom"/>
</dbReference>
<dbReference type="CDD" id="cd03478">
    <property type="entry name" value="Rieske_AIFL_N"/>
    <property type="match status" value="1"/>
</dbReference>
<evidence type="ECO:0000256" key="2">
    <source>
        <dbReference type="ARBA" id="ARBA00006442"/>
    </source>
</evidence>
<dbReference type="Pfam" id="PF07992">
    <property type="entry name" value="Pyr_redox_2"/>
    <property type="match status" value="1"/>
</dbReference>
<feature type="non-terminal residue" evidence="11">
    <location>
        <position position="1"/>
    </location>
</feature>
<dbReference type="GO" id="GO:0016651">
    <property type="term" value="F:oxidoreductase activity, acting on NAD(P)H"/>
    <property type="evidence" value="ECO:0007669"/>
    <property type="project" value="TreeGrafter"/>
</dbReference>
<keyword evidence="7" id="KW-0560">Oxidoreductase</keyword>
<protein>
    <submittedName>
        <fullName evidence="11">Apoptosis-inducing factor 3</fullName>
    </submittedName>
</protein>
<accession>T2M7N0</accession>
<keyword evidence="4" id="KW-0001">2Fe-2S</keyword>
<dbReference type="GO" id="GO:0005737">
    <property type="term" value="C:cytoplasm"/>
    <property type="evidence" value="ECO:0007669"/>
    <property type="project" value="TreeGrafter"/>
</dbReference>
<evidence type="ECO:0000256" key="3">
    <source>
        <dbReference type="ARBA" id="ARBA00022630"/>
    </source>
</evidence>
<evidence type="ECO:0000256" key="7">
    <source>
        <dbReference type="ARBA" id="ARBA00023002"/>
    </source>
</evidence>
<dbReference type="Gene3D" id="3.50.50.60">
    <property type="entry name" value="FAD/NAD(P)-binding domain"/>
    <property type="match status" value="2"/>
</dbReference>
<evidence type="ECO:0000259" key="10">
    <source>
        <dbReference type="PROSITE" id="PS51296"/>
    </source>
</evidence>
<comment type="cofactor">
    <cofactor evidence="1">
        <name>FAD</name>
        <dbReference type="ChEBI" id="CHEBI:57692"/>
    </cofactor>
</comment>
<dbReference type="InterPro" id="IPR028202">
    <property type="entry name" value="Reductase_C"/>
</dbReference>
<dbReference type="Gene3D" id="2.102.10.10">
    <property type="entry name" value="Rieske [2Fe-2S] iron-sulphur domain"/>
    <property type="match status" value="1"/>
</dbReference>